<name>A0AAV1J2F4_9NEOP</name>
<feature type="transmembrane region" description="Helical" evidence="1">
    <location>
        <begin position="38"/>
        <end position="55"/>
    </location>
</feature>
<proteinExistence type="predicted"/>
<feature type="transmembrane region" description="Helical" evidence="1">
    <location>
        <begin position="219"/>
        <end position="239"/>
    </location>
</feature>
<feature type="transmembrane region" description="Helical" evidence="1">
    <location>
        <begin position="466"/>
        <end position="488"/>
    </location>
</feature>
<sequence>MDVSGLVTGALLLVLRVSKVFGLAPVTFTRVDNAYRITLSSSVSYYGYALVGILYKKSVHTDTLITLRVLSKAYTASCELIMQYNTTENLTAMVLFVMYTIQLTFTIKNFATGLGASDLKQRAEACSGEVVWLIFHTVRAVSFIEPWYQISREMMTINKELGQVAQSVTSIGEEMPMELNTFCSQTMINKPNLTPFGCFTVTRSQLGELSDDKKNKSRFIIVMFYVGVRSFFLCMGTLLRYQETDSIQRFLMHTFVEAHHLLISLLEIQMICIGYAVQRTLNSIVQELSKLRSHVHRDQRDRAFYSLSSLQTSAKTFTDTCEVMERVNACHGCLVLLFIALYTHHIIFTADSLAYFLTHADIETAKFFGKCSLDVMWLLYHIIRAVIFVHPWHGMTQEVDKIKIELCKILQRTSPDDIEMMWGAKVLYMELMIKKPELKPLGLFTVSRSLLVEIHKKTNVWAERKGVILVLFCIALRLYLFNSIHFFYMKDVTKSIALYLGSISLDIIFLNMALLEMSLILVAFEICKYFVTIKDALIELNKDINSDRKPTNRDTKLLLCKLNKAYTESCEVVMRYNLSDNLTTMLILFIIILQLTFTLKNFTVTLGIADTHERAYASIHEAMWLCYHILRAVMFIEPWNKMSTEVGIIKRQLVDIARSVTPYGEEISPELQTFYLQLTTNYPDLTPMGCFKVTRSQLEEDLHDANKEKNDDYESDEAETFCLECTESYSLSILGEEWVQVMGTHKM</sequence>
<dbReference type="PANTHER" id="PTHR21143:SF133">
    <property type="entry name" value="GUSTATORY AND PHEROMONE RECEPTOR 32A-RELATED"/>
    <property type="match status" value="1"/>
</dbReference>
<accession>A0AAV1J2F4</accession>
<dbReference type="GO" id="GO:0030424">
    <property type="term" value="C:axon"/>
    <property type="evidence" value="ECO:0007669"/>
    <property type="project" value="TreeGrafter"/>
</dbReference>
<keyword evidence="3" id="KW-1185">Reference proteome</keyword>
<keyword evidence="1" id="KW-0472">Membrane</keyword>
<evidence type="ECO:0000313" key="2">
    <source>
        <dbReference type="EMBL" id="CAK1543242.1"/>
    </source>
</evidence>
<dbReference type="GO" id="GO:0030425">
    <property type="term" value="C:dendrite"/>
    <property type="evidence" value="ECO:0007669"/>
    <property type="project" value="TreeGrafter"/>
</dbReference>
<evidence type="ECO:0008006" key="4">
    <source>
        <dbReference type="Google" id="ProtNLM"/>
    </source>
</evidence>
<reference evidence="2 3" key="1">
    <citation type="submission" date="2023-11" db="EMBL/GenBank/DDBJ databases">
        <authorList>
            <person name="Okamura Y."/>
        </authorList>
    </citation>
    <scope>NUCLEOTIDE SEQUENCE [LARGE SCALE GENOMIC DNA]</scope>
</reference>
<dbReference type="GO" id="GO:0007635">
    <property type="term" value="P:chemosensory behavior"/>
    <property type="evidence" value="ECO:0007669"/>
    <property type="project" value="TreeGrafter"/>
</dbReference>
<evidence type="ECO:0000256" key="1">
    <source>
        <dbReference type="SAM" id="Phobius"/>
    </source>
</evidence>
<dbReference type="GO" id="GO:0008049">
    <property type="term" value="P:male courtship behavior"/>
    <property type="evidence" value="ECO:0007669"/>
    <property type="project" value="TreeGrafter"/>
</dbReference>
<protein>
    <recommendedName>
        <fullName evidence="4">Gustatory receptor</fullName>
    </recommendedName>
</protein>
<dbReference type="AlphaFoldDB" id="A0AAV1J2F4"/>
<comment type="caution">
    <text evidence="2">The sequence shown here is derived from an EMBL/GenBank/DDBJ whole genome shotgun (WGS) entry which is preliminary data.</text>
</comment>
<gene>
    <name evidence="2" type="ORF">LNINA_LOCUS3071</name>
</gene>
<keyword evidence="1" id="KW-1133">Transmembrane helix</keyword>
<feature type="transmembrane region" description="Helical" evidence="1">
    <location>
        <begin position="334"/>
        <end position="357"/>
    </location>
</feature>
<feature type="transmembrane region" description="Helical" evidence="1">
    <location>
        <begin position="259"/>
        <end position="277"/>
    </location>
</feature>
<dbReference type="EMBL" id="CAVLEF010000004">
    <property type="protein sequence ID" value="CAK1543242.1"/>
    <property type="molecule type" value="Genomic_DNA"/>
</dbReference>
<dbReference type="Proteomes" id="UP001497472">
    <property type="component" value="Unassembled WGS sequence"/>
</dbReference>
<keyword evidence="1" id="KW-0812">Transmembrane</keyword>
<feature type="transmembrane region" description="Helical" evidence="1">
    <location>
        <begin position="508"/>
        <end position="531"/>
    </location>
</feature>
<dbReference type="PANTHER" id="PTHR21143">
    <property type="entry name" value="INVERTEBRATE GUSTATORY RECEPTOR"/>
    <property type="match status" value="1"/>
</dbReference>
<dbReference type="GO" id="GO:0043025">
    <property type="term" value="C:neuronal cell body"/>
    <property type="evidence" value="ECO:0007669"/>
    <property type="project" value="TreeGrafter"/>
</dbReference>
<feature type="transmembrane region" description="Helical" evidence="1">
    <location>
        <begin position="377"/>
        <end position="395"/>
    </location>
</feature>
<evidence type="ECO:0000313" key="3">
    <source>
        <dbReference type="Proteomes" id="UP001497472"/>
    </source>
</evidence>
<feature type="transmembrane region" description="Helical" evidence="1">
    <location>
        <begin position="582"/>
        <end position="599"/>
    </location>
</feature>
<organism evidence="2 3">
    <name type="scientific">Leptosia nina</name>
    <dbReference type="NCBI Taxonomy" id="320188"/>
    <lineage>
        <taxon>Eukaryota</taxon>
        <taxon>Metazoa</taxon>
        <taxon>Ecdysozoa</taxon>
        <taxon>Arthropoda</taxon>
        <taxon>Hexapoda</taxon>
        <taxon>Insecta</taxon>
        <taxon>Pterygota</taxon>
        <taxon>Neoptera</taxon>
        <taxon>Endopterygota</taxon>
        <taxon>Lepidoptera</taxon>
        <taxon>Glossata</taxon>
        <taxon>Ditrysia</taxon>
        <taxon>Papilionoidea</taxon>
        <taxon>Pieridae</taxon>
        <taxon>Pierinae</taxon>
        <taxon>Leptosia</taxon>
    </lineage>
</organism>